<reference evidence="3 4" key="1">
    <citation type="submission" date="2016-04" db="EMBL/GenBank/DDBJ databases">
        <title>A degradative enzymes factory behind the ericoid mycorrhizal symbiosis.</title>
        <authorList>
            <consortium name="DOE Joint Genome Institute"/>
            <person name="Martino E."/>
            <person name="Morin E."/>
            <person name="Grelet G."/>
            <person name="Kuo A."/>
            <person name="Kohler A."/>
            <person name="Daghino S."/>
            <person name="Barry K."/>
            <person name="Choi C."/>
            <person name="Cichocki N."/>
            <person name="Clum A."/>
            <person name="Copeland A."/>
            <person name="Hainaut M."/>
            <person name="Haridas S."/>
            <person name="Labutti K."/>
            <person name="Lindquist E."/>
            <person name="Lipzen A."/>
            <person name="Khouja H.-R."/>
            <person name="Murat C."/>
            <person name="Ohm R."/>
            <person name="Olson A."/>
            <person name="Spatafora J."/>
            <person name="Veneault-Fourrey C."/>
            <person name="Henrissat B."/>
            <person name="Grigoriev I."/>
            <person name="Martin F."/>
            <person name="Perotto S."/>
        </authorList>
    </citation>
    <scope>NUCLEOTIDE SEQUENCE [LARGE SCALE GENOMIC DNA]</scope>
    <source>
        <strain evidence="3 4">F</strain>
    </source>
</reference>
<sequence>MSGLNTAQLAIYAGLSLPVTYLLIRHGRPGLLGWFYILAFCGLRVVGGAMALSADKSGKPSTAAATISSIGLSPLLIGISGVLHEARNYRNSNLRGSREWPLVAIFHLIVITGLGIVASGASAFSGVDVKSSTLTLLKVGIIILLLSWVVLCIWSLVSLLPSQQTVDAPGYSGGTKLLYAVLFSLPFAGIRMVYSVISIVAPSKSLNPTTGAIGLRIGLSFIPELIAILALTFAGLATHTLRREVKQTREGQVLSVHGGGRDDSKLECGV</sequence>
<keyword evidence="4" id="KW-1185">Reference proteome</keyword>
<feature type="transmembrane region" description="Helical" evidence="1">
    <location>
        <begin position="63"/>
        <end position="83"/>
    </location>
</feature>
<feature type="transmembrane region" description="Helical" evidence="1">
    <location>
        <begin position="31"/>
        <end position="51"/>
    </location>
</feature>
<feature type="transmembrane region" description="Helical" evidence="1">
    <location>
        <begin position="213"/>
        <end position="237"/>
    </location>
</feature>
<protein>
    <recommendedName>
        <fullName evidence="2">DUF7702 domain-containing protein</fullName>
    </recommendedName>
</protein>
<dbReference type="EMBL" id="KZ613952">
    <property type="protein sequence ID" value="PMD35388.1"/>
    <property type="molecule type" value="Genomic_DNA"/>
</dbReference>
<dbReference type="PANTHER" id="PTHR42109">
    <property type="entry name" value="UNPLACED GENOMIC SCAFFOLD UM_SCAF_CONTIG_1.265, WHOLE GENOME SHOTGUN SEQUENCE"/>
    <property type="match status" value="1"/>
</dbReference>
<evidence type="ECO:0000259" key="2">
    <source>
        <dbReference type="Pfam" id="PF24800"/>
    </source>
</evidence>
<dbReference type="Pfam" id="PF24800">
    <property type="entry name" value="DUF7702"/>
    <property type="match status" value="1"/>
</dbReference>
<feature type="transmembrane region" description="Helical" evidence="1">
    <location>
        <begin position="136"/>
        <end position="157"/>
    </location>
</feature>
<feature type="transmembrane region" description="Helical" evidence="1">
    <location>
        <begin position="177"/>
        <end position="201"/>
    </location>
</feature>
<proteinExistence type="predicted"/>
<dbReference type="AlphaFoldDB" id="A0A2J6RA46"/>
<evidence type="ECO:0000256" key="1">
    <source>
        <dbReference type="SAM" id="Phobius"/>
    </source>
</evidence>
<dbReference type="Proteomes" id="UP000235786">
    <property type="component" value="Unassembled WGS sequence"/>
</dbReference>
<feature type="transmembrane region" description="Helical" evidence="1">
    <location>
        <begin position="104"/>
        <end position="124"/>
    </location>
</feature>
<dbReference type="InterPro" id="IPR056119">
    <property type="entry name" value="DUF7702"/>
</dbReference>
<gene>
    <name evidence="3" type="ORF">L207DRAFT_637759</name>
</gene>
<accession>A0A2J6RA46</accession>
<keyword evidence="1" id="KW-0812">Transmembrane</keyword>
<dbReference type="PANTHER" id="PTHR42109:SF3">
    <property type="entry name" value="INTEGRAL MEMBRANE PROTEIN (AFU_ORTHOLOGUE AFUA_5G00100)"/>
    <property type="match status" value="1"/>
</dbReference>
<name>A0A2J6RA46_HYAVF</name>
<evidence type="ECO:0000313" key="4">
    <source>
        <dbReference type="Proteomes" id="UP000235786"/>
    </source>
</evidence>
<keyword evidence="1" id="KW-0472">Membrane</keyword>
<feature type="transmembrane region" description="Helical" evidence="1">
    <location>
        <begin position="6"/>
        <end position="24"/>
    </location>
</feature>
<evidence type="ECO:0000313" key="3">
    <source>
        <dbReference type="EMBL" id="PMD35388.1"/>
    </source>
</evidence>
<keyword evidence="1" id="KW-1133">Transmembrane helix</keyword>
<organism evidence="3 4">
    <name type="scientific">Hyaloscypha variabilis (strain UAMH 11265 / GT02V1 / F)</name>
    <name type="common">Meliniomyces variabilis</name>
    <dbReference type="NCBI Taxonomy" id="1149755"/>
    <lineage>
        <taxon>Eukaryota</taxon>
        <taxon>Fungi</taxon>
        <taxon>Dikarya</taxon>
        <taxon>Ascomycota</taxon>
        <taxon>Pezizomycotina</taxon>
        <taxon>Leotiomycetes</taxon>
        <taxon>Helotiales</taxon>
        <taxon>Hyaloscyphaceae</taxon>
        <taxon>Hyaloscypha</taxon>
        <taxon>Hyaloscypha variabilis</taxon>
    </lineage>
</organism>
<feature type="domain" description="DUF7702" evidence="2">
    <location>
        <begin position="3"/>
        <end position="238"/>
    </location>
</feature>
<dbReference type="OrthoDB" id="2560628at2759"/>